<comment type="caution">
    <text evidence="2">The sequence shown here is derived from an EMBL/GenBank/DDBJ whole genome shotgun (WGS) entry which is preliminary data.</text>
</comment>
<evidence type="ECO:0000313" key="2">
    <source>
        <dbReference type="EMBL" id="MBB3941523.1"/>
    </source>
</evidence>
<sequence length="106" mass="11646">MHRFKKVLVMALTAAGATGPAYASSDAAWRQFDGAVTKACVAASKIRNYRASTIVGFDDRVGMVAMLVSDRTRGSSLSRLCLYDKRTKRAYVDDAEMWSAPPQPKR</sequence>
<evidence type="ECO:0000313" key="3">
    <source>
        <dbReference type="Proteomes" id="UP000561459"/>
    </source>
</evidence>
<dbReference type="Proteomes" id="UP000561459">
    <property type="component" value="Unassembled WGS sequence"/>
</dbReference>
<dbReference type="EMBL" id="JACIDY010000009">
    <property type="protein sequence ID" value="MBB3941523.1"/>
    <property type="molecule type" value="Genomic_DNA"/>
</dbReference>
<evidence type="ECO:0000256" key="1">
    <source>
        <dbReference type="SAM" id="SignalP"/>
    </source>
</evidence>
<organism evidence="2 3">
    <name type="scientific">Novosphingobium fluoreni</name>
    <dbReference type="NCBI Taxonomy" id="1391222"/>
    <lineage>
        <taxon>Bacteria</taxon>
        <taxon>Pseudomonadati</taxon>
        <taxon>Pseudomonadota</taxon>
        <taxon>Alphaproteobacteria</taxon>
        <taxon>Sphingomonadales</taxon>
        <taxon>Sphingomonadaceae</taxon>
        <taxon>Novosphingobium</taxon>
    </lineage>
</organism>
<name>A0A7W6FZM6_9SPHN</name>
<protein>
    <submittedName>
        <fullName evidence="2">Uncharacterized protein</fullName>
    </submittedName>
</protein>
<accession>A0A7W6FZM6</accession>
<proteinExistence type="predicted"/>
<reference evidence="2 3" key="1">
    <citation type="submission" date="2020-08" db="EMBL/GenBank/DDBJ databases">
        <title>Genomic Encyclopedia of Type Strains, Phase IV (KMG-IV): sequencing the most valuable type-strain genomes for metagenomic binning, comparative biology and taxonomic classification.</title>
        <authorList>
            <person name="Goeker M."/>
        </authorList>
    </citation>
    <scope>NUCLEOTIDE SEQUENCE [LARGE SCALE GENOMIC DNA]</scope>
    <source>
        <strain evidence="2 3">DSM 27568</strain>
    </source>
</reference>
<feature type="signal peptide" evidence="1">
    <location>
        <begin position="1"/>
        <end position="23"/>
    </location>
</feature>
<keyword evidence="3" id="KW-1185">Reference proteome</keyword>
<feature type="chain" id="PRO_5030795240" evidence="1">
    <location>
        <begin position="24"/>
        <end position="106"/>
    </location>
</feature>
<dbReference type="AlphaFoldDB" id="A0A7W6FZM6"/>
<dbReference type="RefSeq" id="WP_183618437.1">
    <property type="nucleotide sequence ID" value="NZ_JACIDY010000009.1"/>
</dbReference>
<keyword evidence="1" id="KW-0732">Signal</keyword>
<gene>
    <name evidence="2" type="ORF">GGR39_003200</name>
</gene>